<evidence type="ECO:0000313" key="1">
    <source>
        <dbReference type="EMBL" id="OGD08825.1"/>
    </source>
</evidence>
<evidence type="ECO:0000313" key="2">
    <source>
        <dbReference type="Proteomes" id="UP000176424"/>
    </source>
</evidence>
<protein>
    <submittedName>
        <fullName evidence="1">Uncharacterized protein</fullName>
    </submittedName>
</protein>
<name>A0A1F4ZR50_9BACT</name>
<reference evidence="1 2" key="1">
    <citation type="journal article" date="2016" name="Nat. Commun.">
        <title>Thousands of microbial genomes shed light on interconnected biogeochemical processes in an aquifer system.</title>
        <authorList>
            <person name="Anantharaman K."/>
            <person name="Brown C.T."/>
            <person name="Hug L.A."/>
            <person name="Sharon I."/>
            <person name="Castelle C.J."/>
            <person name="Probst A.J."/>
            <person name="Thomas B.C."/>
            <person name="Singh A."/>
            <person name="Wilkins M.J."/>
            <person name="Karaoz U."/>
            <person name="Brodie E.L."/>
            <person name="Williams K.H."/>
            <person name="Hubbard S.S."/>
            <person name="Banfield J.F."/>
        </authorList>
    </citation>
    <scope>NUCLEOTIDE SEQUENCE [LARGE SCALE GENOMIC DNA]</scope>
</reference>
<proteinExistence type="predicted"/>
<gene>
    <name evidence="1" type="ORF">A2397_05265</name>
</gene>
<comment type="caution">
    <text evidence="1">The sequence shown here is derived from an EMBL/GenBank/DDBJ whole genome shotgun (WGS) entry which is preliminary data.</text>
</comment>
<dbReference type="EMBL" id="MEXR01000048">
    <property type="protein sequence ID" value="OGD08825.1"/>
    <property type="molecule type" value="Genomic_DNA"/>
</dbReference>
<dbReference type="AlphaFoldDB" id="A0A1F4ZR50"/>
<organism evidence="1 2">
    <name type="scientific">Candidatus Amesbacteria bacterium RIFOXYB1_FULL_44_23</name>
    <dbReference type="NCBI Taxonomy" id="1797263"/>
    <lineage>
        <taxon>Bacteria</taxon>
        <taxon>Candidatus Amesiibacteriota</taxon>
    </lineage>
</organism>
<accession>A0A1F4ZR50</accession>
<sequence>MSNSLAIKTTNDDFIERHVTDKVYRKIVKELSAAEDTKGRGRKLELTAEKLHNFLYYLSIGANYNLASEAAQISESTRQKYMARSEEFRRVASLAKENLKIIALVAISKAMLGRKPGYYQYIHPVTKEAIYILEKEISPNLRACMWWLDKTRYFEERREEGKENRSQLGYPQNEREAELLEMVLNRHYDYVRKREQEDK</sequence>
<dbReference type="Proteomes" id="UP000176424">
    <property type="component" value="Unassembled WGS sequence"/>
</dbReference>